<feature type="compositionally biased region" description="Basic and acidic residues" evidence="2">
    <location>
        <begin position="724"/>
        <end position="738"/>
    </location>
</feature>
<dbReference type="Pfam" id="PF01465">
    <property type="entry name" value="GRIP"/>
    <property type="match status" value="1"/>
</dbReference>
<evidence type="ECO:0000256" key="1">
    <source>
        <dbReference type="SAM" id="Coils"/>
    </source>
</evidence>
<dbReference type="GO" id="GO:0005794">
    <property type="term" value="C:Golgi apparatus"/>
    <property type="evidence" value="ECO:0007669"/>
    <property type="project" value="TreeGrafter"/>
</dbReference>
<feature type="compositionally biased region" description="Basic and acidic residues" evidence="2">
    <location>
        <begin position="334"/>
        <end position="358"/>
    </location>
</feature>
<dbReference type="SUPFAM" id="SSF101283">
    <property type="entry name" value="GRIP domain"/>
    <property type="match status" value="1"/>
</dbReference>
<dbReference type="OrthoDB" id="5873493at2759"/>
<dbReference type="PROSITE" id="PS50913">
    <property type="entry name" value="GRIP"/>
    <property type="match status" value="1"/>
</dbReference>
<organism evidence="4 5">
    <name type="scientific">Diploscapter pachys</name>
    <dbReference type="NCBI Taxonomy" id="2018661"/>
    <lineage>
        <taxon>Eukaryota</taxon>
        <taxon>Metazoa</taxon>
        <taxon>Ecdysozoa</taxon>
        <taxon>Nematoda</taxon>
        <taxon>Chromadorea</taxon>
        <taxon>Rhabditida</taxon>
        <taxon>Rhabditina</taxon>
        <taxon>Rhabditomorpha</taxon>
        <taxon>Rhabditoidea</taxon>
        <taxon>Rhabditidae</taxon>
        <taxon>Diploscapter</taxon>
    </lineage>
</organism>
<protein>
    <recommendedName>
        <fullName evidence="3">GRIP domain-containing protein</fullName>
    </recommendedName>
</protein>
<dbReference type="Proteomes" id="UP000218231">
    <property type="component" value="Unassembled WGS sequence"/>
</dbReference>
<feature type="compositionally biased region" description="Basic and acidic residues" evidence="2">
    <location>
        <begin position="178"/>
        <end position="206"/>
    </location>
</feature>
<feature type="region of interest" description="Disordered" evidence="2">
    <location>
        <begin position="783"/>
        <end position="807"/>
    </location>
</feature>
<dbReference type="AlphaFoldDB" id="A0A2A2LCP5"/>
<proteinExistence type="predicted"/>
<dbReference type="STRING" id="2018661.A0A2A2LCP5"/>
<dbReference type="EMBL" id="LIAE01006917">
    <property type="protein sequence ID" value="PAV83858.1"/>
    <property type="molecule type" value="Genomic_DNA"/>
</dbReference>
<accession>A0A2A2LCP5</accession>
<dbReference type="InterPro" id="IPR000237">
    <property type="entry name" value="GRIP_dom"/>
</dbReference>
<dbReference type="GO" id="GO:0048193">
    <property type="term" value="P:Golgi vesicle transport"/>
    <property type="evidence" value="ECO:0007669"/>
    <property type="project" value="TreeGrafter"/>
</dbReference>
<feature type="region of interest" description="Disordered" evidence="2">
    <location>
        <begin position="178"/>
        <end position="214"/>
    </location>
</feature>
<feature type="domain" description="GRIP" evidence="3">
    <location>
        <begin position="861"/>
        <end position="913"/>
    </location>
</feature>
<keyword evidence="5" id="KW-1185">Reference proteome</keyword>
<dbReference type="GO" id="GO:0031267">
    <property type="term" value="F:small GTPase binding"/>
    <property type="evidence" value="ECO:0007669"/>
    <property type="project" value="TreeGrafter"/>
</dbReference>
<feature type="compositionally biased region" description="Basic and acidic residues" evidence="2">
    <location>
        <begin position="789"/>
        <end position="807"/>
    </location>
</feature>
<reference evidence="4 5" key="1">
    <citation type="journal article" date="2017" name="Curr. Biol.">
        <title>Genome architecture and evolution of a unichromosomal asexual nematode.</title>
        <authorList>
            <person name="Fradin H."/>
            <person name="Zegar C."/>
            <person name="Gutwein M."/>
            <person name="Lucas J."/>
            <person name="Kovtun M."/>
            <person name="Corcoran D."/>
            <person name="Baugh L.R."/>
            <person name="Kiontke K."/>
            <person name="Gunsalus K."/>
            <person name="Fitch D.H."/>
            <person name="Piano F."/>
        </authorList>
    </citation>
    <scope>NUCLEOTIDE SEQUENCE [LARGE SCALE GENOMIC DNA]</scope>
    <source>
        <strain evidence="4">PF1309</strain>
    </source>
</reference>
<comment type="caution">
    <text evidence="4">The sequence shown here is derived from an EMBL/GenBank/DDBJ whole genome shotgun (WGS) entry which is preliminary data.</text>
</comment>
<keyword evidence="1" id="KW-0175">Coiled coil</keyword>
<evidence type="ECO:0000256" key="2">
    <source>
        <dbReference type="SAM" id="MobiDB-lite"/>
    </source>
</evidence>
<evidence type="ECO:0000259" key="3">
    <source>
        <dbReference type="PROSITE" id="PS50913"/>
    </source>
</evidence>
<dbReference type="SMART" id="SM00755">
    <property type="entry name" value="Grip"/>
    <property type="match status" value="1"/>
</dbReference>
<evidence type="ECO:0000313" key="4">
    <source>
        <dbReference type="EMBL" id="PAV83858.1"/>
    </source>
</evidence>
<dbReference type="Gene3D" id="1.10.220.60">
    <property type="entry name" value="GRIP domain"/>
    <property type="match status" value="1"/>
</dbReference>
<dbReference type="PANTHER" id="PTHR19327">
    <property type="entry name" value="GOLGIN"/>
    <property type="match status" value="1"/>
</dbReference>
<dbReference type="PANTHER" id="PTHR19327:SF0">
    <property type="entry name" value="GOLGIN SUBFAMILY A MEMBER 4"/>
    <property type="match status" value="1"/>
</dbReference>
<feature type="region of interest" description="Disordered" evidence="2">
    <location>
        <begin position="334"/>
        <end position="367"/>
    </location>
</feature>
<feature type="region of interest" description="Disordered" evidence="2">
    <location>
        <begin position="718"/>
        <end position="738"/>
    </location>
</feature>
<gene>
    <name evidence="4" type="ORF">WR25_19595</name>
</gene>
<feature type="region of interest" description="Disordered" evidence="2">
    <location>
        <begin position="254"/>
        <end position="290"/>
    </location>
</feature>
<feature type="region of interest" description="Disordered" evidence="2">
    <location>
        <begin position="78"/>
        <end position="98"/>
    </location>
</feature>
<name>A0A2A2LCP5_9BILA</name>
<sequence>MSAQNDLLEKHQEEIERLTAEFEDQIKQLKEHNEIEAHAAVQRYEHLYLESETVRSKNAELEDDIQQVNQKLQQLEMENQGGQEWEQQMEESRHEVSELLEKLSKANEALNEKDDRMKQMQKECEGLKTELAAARDVLSLHEDLQKELEETRRQRDAIELRVNELANETKLAEERLKRERDEFLEEKRRVEESGLLKSSTSEERTNTDNSQSEEQLIHLSGVEASGWGEFNDQPELQQTPPTIHQLSAEITRLSEELDQERTMTGELRAKLTESEENMESARRSSEEAEKKRLDLVERLTALQTETRTIIENLEGENEKIRKENDGFEKEIAHLRESLSGRDADENSRAEAERQREAESAQTQAEFEAQKQRLKEELDVVRQQRLLLEKQIDELKEEKKLLEELNEVLTIDKSALEEKLTKQEDVRSDKEELVSSLRNELKALRDATDKKIAELNEREDQTKLKLRESAEELEKSTKTIESLQAEIDKLHTQIGKIEEQRNKEKEEENIVRNQYVKALETVKEELLVANGKEKEMKKAEEMRKELEVKVSKLEEELKQKEEQVETVRASASQSTEAAVLDIKQKAEKKLAKLKQTMDGKIEEAQTAKQGAEAEVEKLRASLAEVEKKFDAIVVDKAKLEQQLILRESIEKELQEAKYREEKTSSKVNELEKKIWSLEEEVARIEEEKAESEEERSKLQEALEKNKEEIEQLQEKIKSLSESNEESFRKAAAKQDSESKKVVRELQREVKQLYVELNEKSEALDAARKALEEGGLSAKIIQTTTAAAPRKPADSLEDAGRGTVDHSEELESMRNKLAACHKDLDELRDEKARLERALEAAQKGKSQPATVSVNGGRLDEHPGFADPAEAEYLKNVLYQYMLNRENLGHEALTLARVIGTVAKFDKKELDAIIHKEESRLAGWVGSLNNTVSHLASNAYPSNTGR</sequence>
<evidence type="ECO:0000313" key="5">
    <source>
        <dbReference type="Proteomes" id="UP000218231"/>
    </source>
</evidence>
<feature type="coiled-coil region" evidence="1">
    <location>
        <begin position="808"/>
        <end position="845"/>
    </location>
</feature>